<accession>A0A397UCH1</accession>
<keyword evidence="2" id="KW-1185">Reference proteome</keyword>
<sequence>MANSQKIGETKEKIDEVKDNVKEDIKSSTQSVHLSSNSSDAEKVGALLATLSSHFDPYPHYFMSFVSKATPI</sequence>
<comment type="caution">
    <text evidence="1">The sequence shown here is derived from an EMBL/GenBank/DDBJ whole genome shotgun (WGS) entry which is preliminary data.</text>
</comment>
<dbReference type="AlphaFoldDB" id="A0A397UCH1"/>
<evidence type="ECO:0000313" key="2">
    <source>
        <dbReference type="Proteomes" id="UP000266673"/>
    </source>
</evidence>
<evidence type="ECO:0000313" key="1">
    <source>
        <dbReference type="EMBL" id="RIB08025.1"/>
    </source>
</evidence>
<proteinExistence type="predicted"/>
<dbReference type="OrthoDB" id="5537068at2759"/>
<organism evidence="1 2">
    <name type="scientific">Gigaspora rosea</name>
    <dbReference type="NCBI Taxonomy" id="44941"/>
    <lineage>
        <taxon>Eukaryota</taxon>
        <taxon>Fungi</taxon>
        <taxon>Fungi incertae sedis</taxon>
        <taxon>Mucoromycota</taxon>
        <taxon>Glomeromycotina</taxon>
        <taxon>Glomeromycetes</taxon>
        <taxon>Diversisporales</taxon>
        <taxon>Gigasporaceae</taxon>
        <taxon>Gigaspora</taxon>
    </lineage>
</organism>
<dbReference type="EMBL" id="QKWP01001564">
    <property type="protein sequence ID" value="RIB08025.1"/>
    <property type="molecule type" value="Genomic_DNA"/>
</dbReference>
<name>A0A397UCH1_9GLOM</name>
<reference evidence="1 2" key="1">
    <citation type="submission" date="2018-06" db="EMBL/GenBank/DDBJ databases">
        <title>Comparative genomics reveals the genomic features of Rhizophagus irregularis, R. cerebriforme, R. diaphanum and Gigaspora rosea, and their symbiotic lifestyle signature.</title>
        <authorList>
            <person name="Morin E."/>
            <person name="San Clemente H."/>
            <person name="Chen E.C.H."/>
            <person name="De La Providencia I."/>
            <person name="Hainaut M."/>
            <person name="Kuo A."/>
            <person name="Kohler A."/>
            <person name="Murat C."/>
            <person name="Tang N."/>
            <person name="Roy S."/>
            <person name="Loubradou J."/>
            <person name="Henrissat B."/>
            <person name="Grigoriev I.V."/>
            <person name="Corradi N."/>
            <person name="Roux C."/>
            <person name="Martin F.M."/>
        </authorList>
    </citation>
    <scope>NUCLEOTIDE SEQUENCE [LARGE SCALE GENOMIC DNA]</scope>
    <source>
        <strain evidence="1 2">DAOM 194757</strain>
    </source>
</reference>
<dbReference type="Proteomes" id="UP000266673">
    <property type="component" value="Unassembled WGS sequence"/>
</dbReference>
<protein>
    <submittedName>
        <fullName evidence="1">Uncharacterized protein</fullName>
    </submittedName>
</protein>
<gene>
    <name evidence="1" type="ORF">C2G38_2212714</name>
</gene>